<dbReference type="Pfam" id="PF05489">
    <property type="entry name" value="Phage_tail_X"/>
    <property type="match status" value="1"/>
</dbReference>
<name>A0A1H7AWT7_9GAMM</name>
<gene>
    <name evidence="1" type="ORF">SAMN04244572_04806</name>
</gene>
<reference evidence="1 2" key="1">
    <citation type="submission" date="2016-10" db="EMBL/GenBank/DDBJ databases">
        <authorList>
            <person name="de Groot N.N."/>
        </authorList>
    </citation>
    <scope>NUCLEOTIDE SEQUENCE [LARGE SCALE GENOMIC DNA]</scope>
    <source>
        <strain evidence="1 2">DSM 373</strain>
    </source>
</reference>
<evidence type="ECO:0000313" key="1">
    <source>
        <dbReference type="EMBL" id="SEJ65515.1"/>
    </source>
</evidence>
<evidence type="ECO:0000313" key="2">
    <source>
        <dbReference type="Proteomes" id="UP000199250"/>
    </source>
</evidence>
<accession>A0A1H7AWT7</accession>
<dbReference type="RefSeq" id="WP_090736386.1">
    <property type="nucleotide sequence ID" value="NZ_FNYQ01000184.1"/>
</dbReference>
<dbReference type="OrthoDB" id="8759063at2"/>
<protein>
    <submittedName>
        <fullName evidence="1">P2-like prophage tail protein X</fullName>
    </submittedName>
</protein>
<sequence>MAAVIAHQGDTVDALCWRHYGRTAGVVEAVLEANPGLADLGPILPHGQRVILPEQAPQPQRQNLINLWD</sequence>
<dbReference type="Proteomes" id="UP000199250">
    <property type="component" value="Unassembled WGS sequence"/>
</dbReference>
<proteinExistence type="predicted"/>
<dbReference type="EMBL" id="FNYQ01000184">
    <property type="protein sequence ID" value="SEJ65515.1"/>
    <property type="molecule type" value="Genomic_DNA"/>
</dbReference>
<organism evidence="1 2">
    <name type="scientific">Azotobacter beijerinckii</name>
    <dbReference type="NCBI Taxonomy" id="170623"/>
    <lineage>
        <taxon>Bacteria</taxon>
        <taxon>Pseudomonadati</taxon>
        <taxon>Pseudomonadota</taxon>
        <taxon>Gammaproteobacteria</taxon>
        <taxon>Pseudomonadales</taxon>
        <taxon>Pseudomonadaceae</taxon>
        <taxon>Azotobacter</taxon>
    </lineage>
</organism>
<dbReference type="AlphaFoldDB" id="A0A1H7AWT7"/>
<dbReference type="InterPro" id="IPR008861">
    <property type="entry name" value="GpX-like"/>
</dbReference>